<organism evidence="2 3">
    <name type="scientific">Sus scrofa</name>
    <name type="common">Pig</name>
    <dbReference type="NCBI Taxonomy" id="9823"/>
    <lineage>
        <taxon>Eukaryota</taxon>
        <taxon>Metazoa</taxon>
        <taxon>Chordata</taxon>
        <taxon>Craniata</taxon>
        <taxon>Vertebrata</taxon>
        <taxon>Euteleostomi</taxon>
        <taxon>Mammalia</taxon>
        <taxon>Eutheria</taxon>
        <taxon>Laurasiatheria</taxon>
        <taxon>Artiodactyla</taxon>
        <taxon>Suina</taxon>
        <taxon>Suidae</taxon>
        <taxon>Sus</taxon>
    </lineage>
</organism>
<feature type="region of interest" description="Disordered" evidence="1">
    <location>
        <begin position="81"/>
        <end position="158"/>
    </location>
</feature>
<reference evidence="2" key="3">
    <citation type="submission" date="2025-09" db="UniProtKB">
        <authorList>
            <consortium name="Ensembl"/>
        </authorList>
    </citation>
    <scope>IDENTIFICATION</scope>
</reference>
<feature type="region of interest" description="Disordered" evidence="1">
    <location>
        <begin position="1"/>
        <end position="37"/>
    </location>
</feature>
<evidence type="ECO:0000313" key="2">
    <source>
        <dbReference type="Ensembl" id="ENSSSCP00000076029.1"/>
    </source>
</evidence>
<dbReference type="Ensembl" id="ENSSSCT00000045019.2">
    <property type="protein sequence ID" value="ENSSSCP00000076029.1"/>
    <property type="gene ID" value="ENSSSCG00000031305.2"/>
</dbReference>
<reference evidence="2" key="1">
    <citation type="journal article" date="2020" name="Gigascience">
        <title>An improved pig reference genome sequence to enable pig genetics and genomics research.</title>
        <authorList>
            <person name="Warr A."/>
            <person name="Affara N."/>
            <person name="Aken B."/>
            <person name="Beiki H."/>
            <person name="Bickhart D.M."/>
            <person name="Billis K."/>
            <person name="Chow W."/>
            <person name="Eory L."/>
            <person name="Finlayson H.A."/>
            <person name="Flicek P."/>
            <person name="Giron C.G."/>
            <person name="Griffin D.K."/>
            <person name="Hall R."/>
            <person name="Hannum G."/>
            <person name="Hourlier T."/>
            <person name="Howe K."/>
            <person name="Hume D.A."/>
            <person name="Izuogu O."/>
            <person name="Kim K."/>
            <person name="Koren S."/>
            <person name="Liu H."/>
            <person name="Manchanda N."/>
            <person name="Martin F.J."/>
            <person name="Nonneman D.J."/>
            <person name="O'Connor R.E."/>
            <person name="Phillippy A.M."/>
            <person name="Rohrer G.A."/>
            <person name="Rosen B.D."/>
            <person name="Rund L.A."/>
            <person name="Sargent C.A."/>
            <person name="Schook L.B."/>
            <person name="Schroeder S.G."/>
            <person name="Schwartz A.S."/>
            <person name="Skinner B.M."/>
            <person name="Talbot R."/>
            <person name="Tseng E."/>
            <person name="Tuggle C.K."/>
            <person name="Watson M."/>
            <person name="Smith T.P.L."/>
            <person name="Archibald A.L."/>
        </authorList>
    </citation>
    <scope>NUCLEOTIDE SEQUENCE [LARGE SCALE GENOMIC DNA]</scope>
    <source>
        <strain evidence="2">Duroc</strain>
    </source>
</reference>
<dbReference type="AlphaFoldDB" id="A0A8W4F9F8"/>
<evidence type="ECO:0000313" key="3">
    <source>
        <dbReference type="Proteomes" id="UP000008227"/>
    </source>
</evidence>
<reference evidence="2" key="2">
    <citation type="submission" date="2025-08" db="UniProtKB">
        <authorList>
            <consortium name="Ensembl"/>
        </authorList>
    </citation>
    <scope>IDENTIFICATION</scope>
</reference>
<feature type="compositionally biased region" description="Basic and acidic residues" evidence="1">
    <location>
        <begin position="88"/>
        <end position="98"/>
    </location>
</feature>
<sequence length="158" mass="16068">MWLDSTRLLRAGRPPGLGLGGPPGAAPARLGPLLGRQTRDRRVLIPEQTVHLGCSRCGVAAPGAPQPIRVPASRLVSSHRVPLSMTQAHEESQGERQEAPPGVPQGAPGAAAGGRGPHGAWAAAERCARGTAQGLAVGAPGRQRAALRTPPGGPPFPV</sequence>
<name>A0A8W4F9F8_PIG</name>
<evidence type="ECO:0000256" key="1">
    <source>
        <dbReference type="SAM" id="MobiDB-lite"/>
    </source>
</evidence>
<dbReference type="Proteomes" id="UP000008227">
    <property type="component" value="Chromosome 7"/>
</dbReference>
<dbReference type="GeneTree" id="ENSGT00900000143158"/>
<keyword evidence="3" id="KW-1185">Reference proteome</keyword>
<proteinExistence type="predicted"/>
<feature type="compositionally biased region" description="Low complexity" evidence="1">
    <location>
        <begin position="26"/>
        <end position="36"/>
    </location>
</feature>
<accession>A0A8W4F9F8</accession>
<protein>
    <submittedName>
        <fullName evidence="2">Uncharacterized protein</fullName>
    </submittedName>
</protein>